<proteinExistence type="predicted"/>
<dbReference type="Proteomes" id="UP000620124">
    <property type="component" value="Unassembled WGS sequence"/>
</dbReference>
<dbReference type="AlphaFoldDB" id="A0A8H7CWC5"/>
<comment type="caution">
    <text evidence="1">The sequence shown here is derived from an EMBL/GenBank/DDBJ whole genome shotgun (WGS) entry which is preliminary data.</text>
</comment>
<organism evidence="1 2">
    <name type="scientific">Mycena venus</name>
    <dbReference type="NCBI Taxonomy" id="2733690"/>
    <lineage>
        <taxon>Eukaryota</taxon>
        <taxon>Fungi</taxon>
        <taxon>Dikarya</taxon>
        <taxon>Basidiomycota</taxon>
        <taxon>Agaricomycotina</taxon>
        <taxon>Agaricomycetes</taxon>
        <taxon>Agaricomycetidae</taxon>
        <taxon>Agaricales</taxon>
        <taxon>Marasmiineae</taxon>
        <taxon>Mycenaceae</taxon>
        <taxon>Mycena</taxon>
    </lineage>
</organism>
<reference evidence="1" key="1">
    <citation type="submission" date="2020-05" db="EMBL/GenBank/DDBJ databases">
        <title>Mycena genomes resolve the evolution of fungal bioluminescence.</title>
        <authorList>
            <person name="Tsai I.J."/>
        </authorList>
    </citation>
    <scope>NUCLEOTIDE SEQUENCE</scope>
    <source>
        <strain evidence="1">CCC161011</strain>
    </source>
</reference>
<dbReference type="EMBL" id="JACAZI010000009">
    <property type="protein sequence ID" value="KAF7352750.1"/>
    <property type="molecule type" value="Genomic_DNA"/>
</dbReference>
<protein>
    <recommendedName>
        <fullName evidence="3">F-box domain-containing protein</fullName>
    </recommendedName>
</protein>
<keyword evidence="2" id="KW-1185">Reference proteome</keyword>
<dbReference type="OrthoDB" id="3145912at2759"/>
<evidence type="ECO:0000313" key="1">
    <source>
        <dbReference type="EMBL" id="KAF7352750.1"/>
    </source>
</evidence>
<sequence>MPELPPELEREILVELVFKADRQNLNLKLTLCLVARRVQFWIDSIFYEVVSLTSQRSAVKFLTLVRSNEKPPGFFTVVKRLCLTVAVKAVTAFGILGVCTAVEALACWVDFYPEPDLPVLISRLPLRRLSIEFHHFSRIPLNPSTWLSSLTHLELFTWLALSAPDLSRLAHLPCLTFVAVNNVHMSKELVAEVRTSCPRLQALVLLQRPNEIRRPYLRMAQNDPHIVVQEQSRNPVQDWEAAHFGYPDMWSRAEASMVASLVGG</sequence>
<name>A0A8H7CWC5_9AGAR</name>
<evidence type="ECO:0000313" key="2">
    <source>
        <dbReference type="Proteomes" id="UP000620124"/>
    </source>
</evidence>
<gene>
    <name evidence="1" type="ORF">MVEN_01241300</name>
</gene>
<dbReference type="SUPFAM" id="SSF52047">
    <property type="entry name" value="RNI-like"/>
    <property type="match status" value="1"/>
</dbReference>
<evidence type="ECO:0008006" key="3">
    <source>
        <dbReference type="Google" id="ProtNLM"/>
    </source>
</evidence>
<accession>A0A8H7CWC5</accession>